<organism evidence="1 2">
    <name type="scientific">Saxibacter everestensis</name>
    <dbReference type="NCBI Taxonomy" id="2909229"/>
    <lineage>
        <taxon>Bacteria</taxon>
        <taxon>Bacillati</taxon>
        <taxon>Actinomycetota</taxon>
        <taxon>Actinomycetes</taxon>
        <taxon>Micrococcales</taxon>
        <taxon>Brevibacteriaceae</taxon>
        <taxon>Saxibacter</taxon>
    </lineage>
</organism>
<dbReference type="RefSeq" id="WP_349639532.1">
    <property type="nucleotide sequence ID" value="NZ_CP090958.1"/>
</dbReference>
<dbReference type="Proteomes" id="UP001209083">
    <property type="component" value="Chromosome"/>
</dbReference>
<name>A0ABY8QUR3_9MICO</name>
<dbReference type="EMBL" id="CP090958">
    <property type="protein sequence ID" value="WGW12728.1"/>
    <property type="molecule type" value="Genomic_DNA"/>
</dbReference>
<gene>
    <name evidence="1" type="ORF">LWF01_02855</name>
</gene>
<proteinExistence type="predicted"/>
<keyword evidence="2" id="KW-1185">Reference proteome</keyword>
<protein>
    <submittedName>
        <fullName evidence="1">Uncharacterized protein</fullName>
    </submittedName>
</protein>
<accession>A0ABY8QUR3</accession>
<reference evidence="1 2" key="1">
    <citation type="submission" date="2023-05" db="EMBL/GenBank/DDBJ databases">
        <title>Lithophilousrod everest ZFBP1038 complete genpme.</title>
        <authorList>
            <person name="Tian M."/>
        </authorList>
    </citation>
    <scope>NUCLEOTIDE SEQUENCE [LARGE SCALE GENOMIC DNA]</scope>
    <source>
        <strain evidence="1 2">ZFBP1038</strain>
    </source>
</reference>
<evidence type="ECO:0000313" key="2">
    <source>
        <dbReference type="Proteomes" id="UP001209083"/>
    </source>
</evidence>
<evidence type="ECO:0000313" key="1">
    <source>
        <dbReference type="EMBL" id="WGW12728.1"/>
    </source>
</evidence>
<sequence length="112" mass="11494">MNPLETLVAARNLLAEQIEAATEGPWSRFGHGLAGVDSDGDGAYVTQGFMSDQDAALVVSLRAAAPAILAMLDLAIDASTDDGGSPDPVMLVRLLALAIAILEANGEGETDE</sequence>